<evidence type="ECO:0000259" key="1">
    <source>
        <dbReference type="Pfam" id="PF24476"/>
    </source>
</evidence>
<accession>A0A6A6X6S0</accession>
<proteinExistence type="predicted"/>
<dbReference type="AlphaFoldDB" id="A0A6A6X6S0"/>
<protein>
    <recommendedName>
        <fullName evidence="1">DUF7580 domain-containing protein</fullName>
    </recommendedName>
</protein>
<dbReference type="InterPro" id="IPR056002">
    <property type="entry name" value="DUF7580"/>
</dbReference>
<organism evidence="2 3">
    <name type="scientific">Melanomma pulvis-pyrius CBS 109.77</name>
    <dbReference type="NCBI Taxonomy" id="1314802"/>
    <lineage>
        <taxon>Eukaryota</taxon>
        <taxon>Fungi</taxon>
        <taxon>Dikarya</taxon>
        <taxon>Ascomycota</taxon>
        <taxon>Pezizomycotina</taxon>
        <taxon>Dothideomycetes</taxon>
        <taxon>Pleosporomycetidae</taxon>
        <taxon>Pleosporales</taxon>
        <taxon>Melanommataceae</taxon>
        <taxon>Melanomma</taxon>
    </lineage>
</organism>
<dbReference type="EMBL" id="MU001988">
    <property type="protein sequence ID" value="KAF2792056.1"/>
    <property type="molecule type" value="Genomic_DNA"/>
</dbReference>
<feature type="domain" description="DUF7580" evidence="1">
    <location>
        <begin position="425"/>
        <end position="620"/>
    </location>
</feature>
<keyword evidence="3" id="KW-1185">Reference proteome</keyword>
<dbReference type="PANTHER" id="PTHR35186:SF4">
    <property type="entry name" value="PRION-INHIBITION AND PROPAGATION HELO DOMAIN-CONTAINING PROTEIN"/>
    <property type="match status" value="1"/>
</dbReference>
<name>A0A6A6X6S0_9PLEO</name>
<dbReference type="Pfam" id="PF24476">
    <property type="entry name" value="DUF7580"/>
    <property type="match status" value="1"/>
</dbReference>
<evidence type="ECO:0000313" key="3">
    <source>
        <dbReference type="Proteomes" id="UP000799757"/>
    </source>
</evidence>
<gene>
    <name evidence="2" type="ORF">K505DRAFT_363261</name>
</gene>
<dbReference type="OrthoDB" id="5331891at2759"/>
<sequence length="628" mass="69698">MSGLEAAGLVVGIIPILLKVVTCYQTTREVFHSLASSSTGVKRLETRFKTQESIFRNECRHILLMVTDDKQLSEMLQDTSCGLWHDARIDDQLKLRVGDNYDALKGTLAEIREMLVEVQKVLTKCAGKLLPQSSASNELFSQFHHKLKFSLVEEKRCKTSLDELHTWNADLSLLRSQICGLQLSRPSVSLASLIRTKIPESMLSLNEASGYLHSALNDVWTCSNTAHTDHYAKLCADGYTTSGTRLDLALSCHRKHVPGSHPGLISEPPLWLYVQTNTSTIPNAAKHPILVPPSPKVDALPLQSSREFNSLPRIMTSLPTSLQNLKSKKRVHFLVDVDDHGENVASQALRRKNDQSLDNTDVCHSTLDLRHSEGCLCGHFMGTGGGPADISAEMCLGYLETRPLNKLVFYNAGDRPYNLKHPMPTEVVHLQKVLGGFNIVQQLGLALKVSRVVLSFHDTPWLPPAWRLQDLAFFGRIHPTPSNFTVEDLKTLHLTAQIPNRSQSTILGAGSLPNNQTSTIEHGENLVNVRNQTLANLGVALLEIALRRDIKEYRRSSQQNDTATARRLADGYQAPLGPQYQNIIRKCLHCDFAFGADLKTKELQDAVYSDVVCGIENLINSCQSLGLN</sequence>
<evidence type="ECO:0000313" key="2">
    <source>
        <dbReference type="EMBL" id="KAF2792056.1"/>
    </source>
</evidence>
<reference evidence="2" key="1">
    <citation type="journal article" date="2020" name="Stud. Mycol.">
        <title>101 Dothideomycetes genomes: a test case for predicting lifestyles and emergence of pathogens.</title>
        <authorList>
            <person name="Haridas S."/>
            <person name="Albert R."/>
            <person name="Binder M."/>
            <person name="Bloem J."/>
            <person name="Labutti K."/>
            <person name="Salamov A."/>
            <person name="Andreopoulos B."/>
            <person name="Baker S."/>
            <person name="Barry K."/>
            <person name="Bills G."/>
            <person name="Bluhm B."/>
            <person name="Cannon C."/>
            <person name="Castanera R."/>
            <person name="Culley D."/>
            <person name="Daum C."/>
            <person name="Ezra D."/>
            <person name="Gonzalez J."/>
            <person name="Henrissat B."/>
            <person name="Kuo A."/>
            <person name="Liang C."/>
            <person name="Lipzen A."/>
            <person name="Lutzoni F."/>
            <person name="Magnuson J."/>
            <person name="Mondo S."/>
            <person name="Nolan M."/>
            <person name="Ohm R."/>
            <person name="Pangilinan J."/>
            <person name="Park H.-J."/>
            <person name="Ramirez L."/>
            <person name="Alfaro M."/>
            <person name="Sun H."/>
            <person name="Tritt A."/>
            <person name="Yoshinaga Y."/>
            <person name="Zwiers L.-H."/>
            <person name="Turgeon B."/>
            <person name="Goodwin S."/>
            <person name="Spatafora J."/>
            <person name="Crous P."/>
            <person name="Grigoriev I."/>
        </authorList>
    </citation>
    <scope>NUCLEOTIDE SEQUENCE</scope>
    <source>
        <strain evidence="2">CBS 109.77</strain>
    </source>
</reference>
<dbReference type="Proteomes" id="UP000799757">
    <property type="component" value="Unassembled WGS sequence"/>
</dbReference>
<dbReference type="PANTHER" id="PTHR35186">
    <property type="entry name" value="ANK_REP_REGION DOMAIN-CONTAINING PROTEIN"/>
    <property type="match status" value="1"/>
</dbReference>